<dbReference type="EMBL" id="LK995542">
    <property type="protein sequence ID" value="CED92659.1"/>
    <property type="molecule type" value="Genomic_DNA"/>
</dbReference>
<reference evidence="6" key="1">
    <citation type="submission" date="2014-07" db="EMBL/GenBank/DDBJ databases">
        <authorList>
            <person name="Zhang J.E."/>
            <person name="Yang H."/>
            <person name="Guo J."/>
            <person name="Deng Z."/>
            <person name="Luo H."/>
            <person name="Luo M."/>
            <person name="Zhao B."/>
        </authorList>
    </citation>
    <scope>NUCLEOTIDE SEQUENCE</scope>
    <source>
        <strain evidence="6">AM4</strain>
    </source>
</reference>
<evidence type="ECO:0000256" key="3">
    <source>
        <dbReference type="SAM" id="SignalP"/>
    </source>
</evidence>
<feature type="chain" id="PRO_5039404953" evidence="3">
    <location>
        <begin position="33"/>
        <end position="1015"/>
    </location>
</feature>
<evidence type="ECO:0000313" key="6">
    <source>
        <dbReference type="EMBL" id="CED92659.1"/>
    </source>
</evidence>
<evidence type="ECO:0000256" key="2">
    <source>
        <dbReference type="ARBA" id="ARBA00023157"/>
    </source>
</evidence>
<gene>
    <name evidence="6" type="ORF">AAM4_2827</name>
</gene>
<dbReference type="SMART" id="SM00282">
    <property type="entry name" value="LamG"/>
    <property type="match status" value="1"/>
</dbReference>
<dbReference type="InterPro" id="IPR006558">
    <property type="entry name" value="LamG-like"/>
</dbReference>
<accession>A0A1L7RN80</accession>
<dbReference type="RefSeq" id="WP_210582334.1">
    <property type="nucleotide sequence ID" value="NZ_LK995542.1"/>
</dbReference>
<dbReference type="Gene3D" id="2.60.120.200">
    <property type="match status" value="1"/>
</dbReference>
<dbReference type="InterPro" id="IPR013320">
    <property type="entry name" value="ConA-like_dom_sf"/>
</dbReference>
<dbReference type="InterPro" id="IPR001791">
    <property type="entry name" value="Laminin_G"/>
</dbReference>
<keyword evidence="1 3" id="KW-0732">Signal</keyword>
<dbReference type="Pfam" id="PF13385">
    <property type="entry name" value="Laminin_G_3"/>
    <property type="match status" value="1"/>
</dbReference>
<keyword evidence="2" id="KW-1015">Disulfide bond</keyword>
<evidence type="ECO:0000259" key="4">
    <source>
        <dbReference type="SMART" id="SM00282"/>
    </source>
</evidence>
<feature type="signal peptide" evidence="3">
    <location>
        <begin position="1"/>
        <end position="32"/>
    </location>
</feature>
<proteinExistence type="predicted"/>
<sequence>MKNPRLRRALAVLTAVCLALPALIVVSPTSMAEAQEPVRPATAYTADALPTAQINGVVWDQAVVGTTVYATGEFTRARPAGSPAGSDETTVSNLVAYDLTTGELLGAPMPQFNGAGYALAVSDDGQTLYVAGAFDQVDGAWHNSLVALDVSSGAPVVMESFKPVFNTAVRAVDVVGDVVYAGGYFTAVNGVTRNELAAVDATTGATLDWTASATGTNAQVRALRVSPDGSKVVVGGSFSQINGSSNPGYGLALLDAVTGAVLPTPVNSAVRNAGQWGAILDIAVDEGGFYGAGYSQSRSQANLEGVFKADWDGNELWIEPCHGDSYSVVPSGGEVYVVNHAHSCETIGGFADTKVTVNGVTQTRYYSGMAFTNSSDIAIRKQGTGQYQDWTGHSSPDILDWYTDLAQGTYTGQYQAAYDIALTDDYVLLAGEFTSADGRPQQGLVRYPRRGLTTSHVPEGDASDLGLTVAAGSGVVTASFTPTWDRDDTTLSYSLLRDDDPNPVAALEVSDRHWESQTTRTLRDLGASAGTHLYRLQVTDPGGNTLTTDPVSVDVDGDGPGEHAMGALNLGAAHLWTMEESSGTTLADLAGNAPMQINSSVTVGAEGARDGSHAISLRSGASATTSSSDGDIQPFTVEAWIRTSSTSAGSIISYRSGSTVDRLLYLDSDGYVRLGVNTGQIRTVRSGAAVNDGIWHHIAASLGADGAMIYVDGSPSGSDATITTARSFSGMWTLGGTITGWPGATNGAGGWWNRASVSAVVGDIDDLAVYPKALSAEEIASRVAPAADGDTPVDPADPAEPVAARILVEDTFSREVVSGWGQADTGEAWQLPSWRPSSVDGSAGVIGLDQPGWTTTAVLPAVSTTSAEVTATLTLNEQPTGGGIYTTVLARRTDMGYYGVKIVTGSGGHVSAVLTAVSGGDEKALASAYITGGWTPETPINVTVSATGIDTTTLQATVWTGAGTAPQEPTLVATDDTEALQAAGTVGIQTYLSGSATSTTGELRVDSFSARDLQL</sequence>
<dbReference type="SUPFAM" id="SSF50965">
    <property type="entry name" value="Galactose oxidase, central domain"/>
    <property type="match status" value="1"/>
</dbReference>
<dbReference type="InterPro" id="IPR011043">
    <property type="entry name" value="Gal_Oxase/kelch_b-propeller"/>
</dbReference>
<name>A0A1L7RN80_9ACTO</name>
<feature type="domain" description="Laminin G" evidence="4">
    <location>
        <begin position="633"/>
        <end position="772"/>
    </location>
</feature>
<dbReference type="SMART" id="SM00560">
    <property type="entry name" value="LamGL"/>
    <property type="match status" value="1"/>
</dbReference>
<dbReference type="AlphaFoldDB" id="A0A1L7RN80"/>
<evidence type="ECO:0000256" key="1">
    <source>
        <dbReference type="ARBA" id="ARBA00022729"/>
    </source>
</evidence>
<protein>
    <submittedName>
        <fullName evidence="6">Mucin-2</fullName>
    </submittedName>
</protein>
<dbReference type="CDD" id="cd00110">
    <property type="entry name" value="LamG"/>
    <property type="match status" value="1"/>
</dbReference>
<dbReference type="SUPFAM" id="SSF49899">
    <property type="entry name" value="Concanavalin A-like lectins/glucanases"/>
    <property type="match status" value="1"/>
</dbReference>
<organism evidence="6">
    <name type="scientific">Actinomyces succiniciruminis</name>
    <dbReference type="NCBI Taxonomy" id="1522002"/>
    <lineage>
        <taxon>Bacteria</taxon>
        <taxon>Bacillati</taxon>
        <taxon>Actinomycetota</taxon>
        <taxon>Actinomycetes</taxon>
        <taxon>Actinomycetales</taxon>
        <taxon>Actinomycetaceae</taxon>
        <taxon>Actinomyces</taxon>
    </lineage>
</organism>
<feature type="domain" description="LamG-like jellyroll fold" evidence="5">
    <location>
        <begin position="633"/>
        <end position="777"/>
    </location>
</feature>
<evidence type="ECO:0000259" key="5">
    <source>
        <dbReference type="SMART" id="SM00560"/>
    </source>
</evidence>